<dbReference type="InterPro" id="IPR036097">
    <property type="entry name" value="HisK_dim/P_sf"/>
</dbReference>
<evidence type="ECO:0000256" key="8">
    <source>
        <dbReference type="ARBA" id="ARBA00022840"/>
    </source>
</evidence>
<dbReference type="SUPFAM" id="SSF55874">
    <property type="entry name" value="ATPase domain of HSP90 chaperone/DNA topoisomerase II/histidine kinase"/>
    <property type="match status" value="1"/>
</dbReference>
<dbReference type="InterPro" id="IPR008207">
    <property type="entry name" value="Sig_transdc_His_kin_Hpt_dom"/>
</dbReference>
<evidence type="ECO:0000256" key="3">
    <source>
        <dbReference type="ARBA" id="ARBA00012438"/>
    </source>
</evidence>
<feature type="transmembrane region" description="Helical" evidence="13">
    <location>
        <begin position="6"/>
        <end position="27"/>
    </location>
</feature>
<feature type="modified residue" description="4-aspartylphosphate" evidence="12">
    <location>
        <position position="526"/>
    </location>
</feature>
<dbReference type="RefSeq" id="WP_345252972.1">
    <property type="nucleotide sequence ID" value="NZ_BAABGY010000001.1"/>
</dbReference>
<dbReference type="InterPro" id="IPR001789">
    <property type="entry name" value="Sig_transdc_resp-reg_receiver"/>
</dbReference>
<dbReference type="Gene3D" id="3.30.565.10">
    <property type="entry name" value="Histidine kinase-like ATPase, C-terminal domain"/>
    <property type="match status" value="1"/>
</dbReference>
<evidence type="ECO:0000256" key="5">
    <source>
        <dbReference type="ARBA" id="ARBA00022553"/>
    </source>
</evidence>
<keyword evidence="4" id="KW-1003">Cell membrane</keyword>
<feature type="domain" description="Response regulatory" evidence="15">
    <location>
        <begin position="477"/>
        <end position="592"/>
    </location>
</feature>
<dbReference type="PROSITE" id="PS50110">
    <property type="entry name" value="RESPONSE_REGULATORY"/>
    <property type="match status" value="1"/>
</dbReference>
<dbReference type="PROSITE" id="PS50109">
    <property type="entry name" value="HIS_KIN"/>
    <property type="match status" value="1"/>
</dbReference>
<dbReference type="SMART" id="SM00387">
    <property type="entry name" value="HATPase_c"/>
    <property type="match status" value="1"/>
</dbReference>
<evidence type="ECO:0000259" key="14">
    <source>
        <dbReference type="PROSITE" id="PS50109"/>
    </source>
</evidence>
<dbReference type="CDD" id="cd00082">
    <property type="entry name" value="HisKA"/>
    <property type="match status" value="1"/>
</dbReference>
<name>A0ABP8G8X6_9BACT</name>
<evidence type="ECO:0000256" key="1">
    <source>
        <dbReference type="ARBA" id="ARBA00000085"/>
    </source>
</evidence>
<dbReference type="SMART" id="SM00388">
    <property type="entry name" value="HisKA"/>
    <property type="match status" value="1"/>
</dbReference>
<evidence type="ECO:0000256" key="11">
    <source>
        <dbReference type="ARBA" id="ARBA00023136"/>
    </source>
</evidence>
<dbReference type="CDD" id="cd16922">
    <property type="entry name" value="HATPase_EvgS-ArcB-TorS-like"/>
    <property type="match status" value="1"/>
</dbReference>
<gene>
    <name evidence="16" type="ORF">GCM10023184_04050</name>
</gene>
<keyword evidence="5 12" id="KW-0597">Phosphoprotein</keyword>
<keyword evidence="9 13" id="KW-1133">Transmembrane helix</keyword>
<dbReference type="Pfam" id="PF02518">
    <property type="entry name" value="HATPase_c"/>
    <property type="match status" value="1"/>
</dbReference>
<dbReference type="Pfam" id="PF00512">
    <property type="entry name" value="HisKA"/>
    <property type="match status" value="1"/>
</dbReference>
<feature type="domain" description="Histidine kinase" evidence="14">
    <location>
        <begin position="233"/>
        <end position="454"/>
    </location>
</feature>
<dbReference type="Proteomes" id="UP001501725">
    <property type="component" value="Unassembled WGS sequence"/>
</dbReference>
<dbReference type="PANTHER" id="PTHR45339:SF1">
    <property type="entry name" value="HYBRID SIGNAL TRANSDUCTION HISTIDINE KINASE J"/>
    <property type="match status" value="1"/>
</dbReference>
<keyword evidence="10" id="KW-0902">Two-component regulatory system</keyword>
<dbReference type="InterPro" id="IPR003594">
    <property type="entry name" value="HATPase_dom"/>
</dbReference>
<protein>
    <recommendedName>
        <fullName evidence="3">histidine kinase</fullName>
        <ecNumber evidence="3">2.7.13.3</ecNumber>
    </recommendedName>
</protein>
<keyword evidence="11 13" id="KW-0472">Membrane</keyword>
<dbReference type="InterPro" id="IPR036890">
    <property type="entry name" value="HATPase_C_sf"/>
</dbReference>
<evidence type="ECO:0000256" key="4">
    <source>
        <dbReference type="ARBA" id="ARBA00022475"/>
    </source>
</evidence>
<dbReference type="Pfam" id="PF01627">
    <property type="entry name" value="Hpt"/>
    <property type="match status" value="1"/>
</dbReference>
<dbReference type="PRINTS" id="PR00344">
    <property type="entry name" value="BCTRLSENSOR"/>
</dbReference>
<evidence type="ECO:0000313" key="17">
    <source>
        <dbReference type="Proteomes" id="UP001501725"/>
    </source>
</evidence>
<keyword evidence="17" id="KW-1185">Reference proteome</keyword>
<evidence type="ECO:0000256" key="13">
    <source>
        <dbReference type="SAM" id="Phobius"/>
    </source>
</evidence>
<evidence type="ECO:0000256" key="6">
    <source>
        <dbReference type="ARBA" id="ARBA00022692"/>
    </source>
</evidence>
<dbReference type="InterPro" id="IPR003661">
    <property type="entry name" value="HisK_dim/P_dom"/>
</dbReference>
<dbReference type="CDD" id="cd17546">
    <property type="entry name" value="REC_hyHK_CKI1_RcsC-like"/>
    <property type="match status" value="1"/>
</dbReference>
<dbReference type="EMBL" id="BAABGY010000001">
    <property type="protein sequence ID" value="GAA4319355.1"/>
    <property type="molecule type" value="Genomic_DNA"/>
</dbReference>
<evidence type="ECO:0000256" key="7">
    <source>
        <dbReference type="ARBA" id="ARBA00022741"/>
    </source>
</evidence>
<dbReference type="Gene3D" id="3.40.50.2300">
    <property type="match status" value="1"/>
</dbReference>
<dbReference type="Pfam" id="PF05227">
    <property type="entry name" value="CHASE3"/>
    <property type="match status" value="1"/>
</dbReference>
<dbReference type="SUPFAM" id="SSF52172">
    <property type="entry name" value="CheY-like"/>
    <property type="match status" value="1"/>
</dbReference>
<evidence type="ECO:0000256" key="2">
    <source>
        <dbReference type="ARBA" id="ARBA00004651"/>
    </source>
</evidence>
<dbReference type="InterPro" id="IPR004358">
    <property type="entry name" value="Sig_transdc_His_kin-like_C"/>
</dbReference>
<dbReference type="InterPro" id="IPR011006">
    <property type="entry name" value="CheY-like_superfamily"/>
</dbReference>
<keyword evidence="8" id="KW-0067">ATP-binding</keyword>
<dbReference type="Pfam" id="PF00072">
    <property type="entry name" value="Response_reg"/>
    <property type="match status" value="1"/>
</dbReference>
<dbReference type="InterPro" id="IPR007891">
    <property type="entry name" value="CHASE3"/>
</dbReference>
<organism evidence="16 17">
    <name type="scientific">Flaviaesturariibacter amylovorans</name>
    <dbReference type="NCBI Taxonomy" id="1084520"/>
    <lineage>
        <taxon>Bacteria</taxon>
        <taxon>Pseudomonadati</taxon>
        <taxon>Bacteroidota</taxon>
        <taxon>Chitinophagia</taxon>
        <taxon>Chitinophagales</taxon>
        <taxon>Chitinophagaceae</taxon>
        <taxon>Flaviaestuariibacter</taxon>
    </lineage>
</organism>
<proteinExistence type="predicted"/>
<dbReference type="SUPFAM" id="SSF47226">
    <property type="entry name" value="Histidine-containing phosphotransfer domain, HPT domain"/>
    <property type="match status" value="1"/>
</dbReference>
<dbReference type="PANTHER" id="PTHR45339">
    <property type="entry name" value="HYBRID SIGNAL TRANSDUCTION HISTIDINE KINASE J"/>
    <property type="match status" value="1"/>
</dbReference>
<keyword evidence="7" id="KW-0547">Nucleotide-binding</keyword>
<dbReference type="SMART" id="SM00448">
    <property type="entry name" value="REC"/>
    <property type="match status" value="1"/>
</dbReference>
<comment type="subcellular location">
    <subcellularLocation>
        <location evidence="2">Cell membrane</location>
        <topology evidence="2">Multi-pass membrane protein</topology>
    </subcellularLocation>
</comment>
<sequence>MKYLALWFFIIGVVLIVFIQFITSQNVKRLTEGNKRLLAEVAIQNRLRLLQNDVLTVESDIRGVVITDDRTHLSNVNDKIESIRREVSALRTDLRGEHAETYITELDTQVGRKIVFSQAILNAYDSKGKEAGEAVINTGRGKVLRDSIVQAVHQLDSIRQYRLNGIISNIENNGARARFMGVGLAIIACLACVLAFLYVVNKGRQQERMIQMLNESEKRIKEGAFIKEQFLANMSHEIRTPMNAILGFTNLLRRSSLTQQQQQYVDYIYSSSQNLLTLINDILDLSKIEAGMMHIEQTPFSLNGLVSSVQVMFADKAQQKGLQLTINVDPSTHDTLSGDPVRLTQVLINLLSNAIKFTERGFVHFEVRCLSQTDDEVVLQFRIKDSGVGIAPEKRKAIFERFQQAEAETTRKFGGTGLGLAIVKQLVDLQGGTIHVESEVGKGSEFIVRLPFRPIQNHTEAFAAPAEAVLNPVRGMRILVAEDNQMNQQLIRHLMRQWQMDHVMVSTGREAVEALRREPFTAVLMDIQMPEMDGYDATQAIRGELRSDVPIIAMTAHAMTGEKERCLSFGMNDYISKPLKEAELYAILQAYFRTADAQPAPAVVNLQYLRELSLGDTEFENAIVRQFIVQVPEELGLLQEAVQAGNKGQIKSIAHGMKSSVAYLGLTERLSPFLHRMEVEAVSGTDENHFQEDYEEVRRVCEQAVIEARALLSTSA</sequence>
<evidence type="ECO:0000256" key="9">
    <source>
        <dbReference type="ARBA" id="ARBA00022989"/>
    </source>
</evidence>
<comment type="caution">
    <text evidence="16">The sequence shown here is derived from an EMBL/GenBank/DDBJ whole genome shotgun (WGS) entry which is preliminary data.</text>
</comment>
<comment type="catalytic activity">
    <reaction evidence="1">
        <text>ATP + protein L-histidine = ADP + protein N-phospho-L-histidine.</text>
        <dbReference type="EC" id="2.7.13.3"/>
    </reaction>
</comment>
<dbReference type="Gene3D" id="1.20.120.160">
    <property type="entry name" value="HPT domain"/>
    <property type="match status" value="1"/>
</dbReference>
<evidence type="ECO:0000256" key="12">
    <source>
        <dbReference type="PROSITE-ProRule" id="PRU00169"/>
    </source>
</evidence>
<evidence type="ECO:0000256" key="10">
    <source>
        <dbReference type="ARBA" id="ARBA00023012"/>
    </source>
</evidence>
<dbReference type="InterPro" id="IPR005467">
    <property type="entry name" value="His_kinase_dom"/>
</dbReference>
<dbReference type="SUPFAM" id="SSF47384">
    <property type="entry name" value="Homodimeric domain of signal transducing histidine kinase"/>
    <property type="match status" value="1"/>
</dbReference>
<accession>A0ABP8G8X6</accession>
<evidence type="ECO:0000259" key="15">
    <source>
        <dbReference type="PROSITE" id="PS50110"/>
    </source>
</evidence>
<dbReference type="EC" id="2.7.13.3" evidence="3"/>
<evidence type="ECO:0000313" key="16">
    <source>
        <dbReference type="EMBL" id="GAA4319355.1"/>
    </source>
</evidence>
<reference evidence="17" key="1">
    <citation type="journal article" date="2019" name="Int. J. Syst. Evol. Microbiol.">
        <title>The Global Catalogue of Microorganisms (GCM) 10K type strain sequencing project: providing services to taxonomists for standard genome sequencing and annotation.</title>
        <authorList>
            <consortium name="The Broad Institute Genomics Platform"/>
            <consortium name="The Broad Institute Genome Sequencing Center for Infectious Disease"/>
            <person name="Wu L."/>
            <person name="Ma J."/>
        </authorList>
    </citation>
    <scope>NUCLEOTIDE SEQUENCE [LARGE SCALE GENOMIC DNA]</scope>
    <source>
        <strain evidence="17">JCM 17919</strain>
    </source>
</reference>
<dbReference type="InterPro" id="IPR036641">
    <property type="entry name" value="HPT_dom_sf"/>
</dbReference>
<feature type="transmembrane region" description="Helical" evidence="13">
    <location>
        <begin position="179"/>
        <end position="200"/>
    </location>
</feature>
<dbReference type="Gene3D" id="1.10.287.130">
    <property type="match status" value="1"/>
</dbReference>
<keyword evidence="6 13" id="KW-0812">Transmembrane</keyword>